<protein>
    <recommendedName>
        <fullName evidence="4">Integrase catalytic domain-containing protein</fullName>
    </recommendedName>
</protein>
<dbReference type="GO" id="GO:0015074">
    <property type="term" value="P:DNA integration"/>
    <property type="evidence" value="ECO:0007669"/>
    <property type="project" value="InterPro"/>
</dbReference>
<reference evidence="5" key="1">
    <citation type="journal article" date="2019" name="Sci. Rep.">
        <title>Draft genome of Tanacetum cinerariifolium, the natural source of mosquito coil.</title>
        <authorList>
            <person name="Yamashiro T."/>
            <person name="Shiraishi A."/>
            <person name="Satake H."/>
            <person name="Nakayama K."/>
        </authorList>
    </citation>
    <scope>NUCLEOTIDE SEQUENCE</scope>
</reference>
<accession>A0A6L2MWB1</accession>
<dbReference type="InterPro" id="IPR039537">
    <property type="entry name" value="Retrotran_Ty1/copia-like"/>
</dbReference>
<dbReference type="InterPro" id="IPR054722">
    <property type="entry name" value="PolX-like_BBD"/>
</dbReference>
<dbReference type="Gene3D" id="3.30.420.10">
    <property type="entry name" value="Ribonuclease H-like superfamily/Ribonuclease H"/>
    <property type="match status" value="1"/>
</dbReference>
<dbReference type="InterPro" id="IPR013103">
    <property type="entry name" value="RVT_2"/>
</dbReference>
<dbReference type="GO" id="GO:0003676">
    <property type="term" value="F:nucleic acid binding"/>
    <property type="evidence" value="ECO:0007669"/>
    <property type="project" value="InterPro"/>
</dbReference>
<evidence type="ECO:0000313" key="5">
    <source>
        <dbReference type="EMBL" id="GEU78130.1"/>
    </source>
</evidence>
<dbReference type="Pfam" id="PF13976">
    <property type="entry name" value="gag_pre-integrs"/>
    <property type="match status" value="1"/>
</dbReference>
<keyword evidence="2" id="KW-0479">Metal-binding</keyword>
<dbReference type="EMBL" id="BKCJ010007612">
    <property type="protein sequence ID" value="GEU78130.1"/>
    <property type="molecule type" value="Genomic_DNA"/>
</dbReference>
<dbReference type="Pfam" id="PF24626">
    <property type="entry name" value="SH3_Tf2-1"/>
    <property type="match status" value="1"/>
</dbReference>
<dbReference type="GO" id="GO:0046872">
    <property type="term" value="F:metal ion binding"/>
    <property type="evidence" value="ECO:0007669"/>
    <property type="project" value="UniProtKB-KW"/>
</dbReference>
<organism evidence="5">
    <name type="scientific">Tanacetum cinerariifolium</name>
    <name type="common">Dalmatian daisy</name>
    <name type="synonym">Chrysanthemum cinerariifolium</name>
    <dbReference type="NCBI Taxonomy" id="118510"/>
    <lineage>
        <taxon>Eukaryota</taxon>
        <taxon>Viridiplantae</taxon>
        <taxon>Streptophyta</taxon>
        <taxon>Embryophyta</taxon>
        <taxon>Tracheophyta</taxon>
        <taxon>Spermatophyta</taxon>
        <taxon>Magnoliopsida</taxon>
        <taxon>eudicotyledons</taxon>
        <taxon>Gunneridae</taxon>
        <taxon>Pentapetalae</taxon>
        <taxon>asterids</taxon>
        <taxon>campanulids</taxon>
        <taxon>Asterales</taxon>
        <taxon>Asteraceae</taxon>
        <taxon>Asteroideae</taxon>
        <taxon>Anthemideae</taxon>
        <taxon>Anthemidinae</taxon>
        <taxon>Tanacetum</taxon>
    </lineage>
</organism>
<dbReference type="Pfam" id="PF00665">
    <property type="entry name" value="rve"/>
    <property type="match status" value="1"/>
</dbReference>
<evidence type="ECO:0000259" key="4">
    <source>
        <dbReference type="PROSITE" id="PS50994"/>
    </source>
</evidence>
<dbReference type="Pfam" id="PF22936">
    <property type="entry name" value="Pol_BBD"/>
    <property type="match status" value="1"/>
</dbReference>
<feature type="domain" description="Integrase catalytic" evidence="4">
    <location>
        <begin position="547"/>
        <end position="718"/>
    </location>
</feature>
<keyword evidence="1" id="KW-0645">Protease</keyword>
<evidence type="ECO:0000256" key="3">
    <source>
        <dbReference type="ARBA" id="ARBA00022801"/>
    </source>
</evidence>
<gene>
    <name evidence="5" type="ORF">Tci_050108</name>
</gene>
<evidence type="ECO:0000256" key="1">
    <source>
        <dbReference type="ARBA" id="ARBA00022670"/>
    </source>
</evidence>
<dbReference type="SUPFAM" id="SSF53098">
    <property type="entry name" value="Ribonuclease H-like"/>
    <property type="match status" value="1"/>
</dbReference>
<sequence>MFKDFKKFQAKVDRYHDVNYASKVEIDCVKAKRDLLSYKMESQKSFTEYTRKINDLNQTISKMKKGLFAHQETISIMSQEKEAQNKFYKTREDKEIKKVIALENKVKVLDDIVYKAGQSVQTMNMFNRNCKTSFVKPEFLKKAQRSNHRLYDRGCYNDNLALMLAPKSDETIHLAHESRLKLSDLIKPFDYKNLNNLYDLFVPQREKSLEQRYFSERPQLKSNQLEDRLMPNNSQWKKQEVEDRRRNFKFSNNKTSLTAWNDSLSAKTSNVNFVCVTYVKCVLNDNHDMCVLHYINGVNYRTKMPMVVPISTREPKRTVNQSVATPLKITVALESTNQKPRSKIRKQYEQISKTCKWWYSKITPPGYKWKPKTSTVNVKPNASMPLLVEIILFIIDSGCSKHMTGNIKLLSNFVEKFFGTMKFRNNQIAPILGYADLVQGNVTIKKKSTCYICDLKGNDLLTCSRGTDLYSITLQDTSTPNPICLMAKATSLQAGLWHRRLSHLNFDTINFLSKYDIVTGLPKFKFVKDHLCSSCDLGKAKRKSFKTKNTPSSKRRLQILHMDLCGFIRVESFNGKKYVLVIVNDYSRYTWTHFLRSKDETPKVLIDFLRLVQRRLHAQVRTVRTDKGTEFLNKTLHAYFAQEGIEHQTSVARTPEQNGVVERRNHTFVKAARTMLSVAKVPLFFWAEVIAASCFTQNRSLVIPRHEKTPYHIINGRKPSVKFFYIFCSFFYIVRDGENLDKMKEKVETIHVNFDELPLMASDHVSSDPVPQCPSAALEHDSLSLGLQSQEIVPQAAKTVTTLNELDLLFSLSQHEGIDFEESFALVARLEVVRLFVTYVAHKSFPVYQMDIQTEFLNGPLKEEVIGTPMATTYLDADLSGTPVDQMKYHGMVGALMYLTASRPDIVHATCYCARYQARPTEKYLTAVNRSFGYLDTRKSTSGGIQFLGGDKLVIWSSKKQDCTLMSSEEAKKSVEMVKSAEIKAEAGEGQLIGLELVQETTKKISQIKDRLKVARDRQKSYADKGRKPLEFSVGDYVWLKVSPWKDVVRFGKKGKLAPRFVRPFEIIEKNEIQVDAKLNFMEKPVEILKREFKKLKRSRIAIVKILYRVDGGDFIENCGTEPSSGGLEGARPPPTGPPLMAKSSLLIVNLVRNYGRIKRIGKCVVKRRR</sequence>
<dbReference type="InterPro" id="IPR001584">
    <property type="entry name" value="Integrase_cat-core"/>
</dbReference>
<comment type="caution">
    <text evidence="5">The sequence shown here is derived from an EMBL/GenBank/DDBJ whole genome shotgun (WGS) entry which is preliminary data.</text>
</comment>
<dbReference type="PROSITE" id="PS50994">
    <property type="entry name" value="INTEGRASE"/>
    <property type="match status" value="1"/>
</dbReference>
<proteinExistence type="predicted"/>
<dbReference type="AlphaFoldDB" id="A0A6L2MWB1"/>
<name>A0A6L2MWB1_TANCI</name>
<dbReference type="InterPro" id="IPR012337">
    <property type="entry name" value="RNaseH-like_sf"/>
</dbReference>
<dbReference type="GO" id="GO:0008233">
    <property type="term" value="F:peptidase activity"/>
    <property type="evidence" value="ECO:0007669"/>
    <property type="project" value="UniProtKB-KW"/>
</dbReference>
<dbReference type="PANTHER" id="PTHR42648:SF18">
    <property type="entry name" value="RETROTRANSPOSON, UNCLASSIFIED-LIKE PROTEIN"/>
    <property type="match status" value="1"/>
</dbReference>
<dbReference type="Pfam" id="PF07727">
    <property type="entry name" value="RVT_2"/>
    <property type="match status" value="1"/>
</dbReference>
<keyword evidence="3" id="KW-0378">Hydrolase</keyword>
<dbReference type="InterPro" id="IPR025724">
    <property type="entry name" value="GAG-pre-integrase_dom"/>
</dbReference>
<dbReference type="PANTHER" id="PTHR42648">
    <property type="entry name" value="TRANSPOSASE, PUTATIVE-RELATED"/>
    <property type="match status" value="1"/>
</dbReference>
<evidence type="ECO:0000256" key="2">
    <source>
        <dbReference type="ARBA" id="ARBA00022723"/>
    </source>
</evidence>
<dbReference type="InterPro" id="IPR036397">
    <property type="entry name" value="RNaseH_sf"/>
</dbReference>
<dbReference type="InterPro" id="IPR056924">
    <property type="entry name" value="SH3_Tf2-1"/>
</dbReference>
<dbReference type="GO" id="GO:0006508">
    <property type="term" value="P:proteolysis"/>
    <property type="evidence" value="ECO:0007669"/>
    <property type="project" value="UniProtKB-KW"/>
</dbReference>